<dbReference type="InterPro" id="IPR023214">
    <property type="entry name" value="HAD_sf"/>
</dbReference>
<evidence type="ECO:0000313" key="4">
    <source>
        <dbReference type="Proteomes" id="UP000060390"/>
    </source>
</evidence>
<evidence type="ECO:0000313" key="3">
    <source>
        <dbReference type="EMBL" id="ALG82520.1"/>
    </source>
</evidence>
<dbReference type="SFLD" id="SFLDS00003">
    <property type="entry name" value="Haloacid_Dehalogenase"/>
    <property type="match status" value="1"/>
</dbReference>
<keyword evidence="5" id="KW-1185">Reference proteome</keyword>
<dbReference type="HOGENOM" id="CLU_045011_13_1_2"/>
<dbReference type="PANTHER" id="PTHR18901:SF38">
    <property type="entry name" value="PSEUDOURIDINE-5'-PHOSPHATASE"/>
    <property type="match status" value="1"/>
</dbReference>
<reference evidence="2 5" key="1">
    <citation type="journal article" date="2015" name="ISME J.">
        <title>Elemental sulfur and acetate can support life of a novel strictly anaerobic haloarchaeon.</title>
        <authorList>
            <person name="Sorokin D.Y."/>
            <person name="Kublanov I.V."/>
            <person name="Gavrilov S.N."/>
            <person name="Rojo D."/>
            <person name="Roman P."/>
            <person name="Golyshin P.N."/>
            <person name="Slepak V.Z."/>
            <person name="Smedile F."/>
            <person name="Ferrer M."/>
            <person name="Messina E."/>
            <person name="La Cono V."/>
            <person name="Yakimov M.M."/>
        </authorList>
    </citation>
    <scope>NUCLEOTIDE SEQUENCE [LARGE SCALE GENOMIC DNA]</scope>
    <source>
        <strain evidence="2 5">HSR2</strain>
    </source>
</reference>
<dbReference type="NCBIfam" id="TIGR01549">
    <property type="entry name" value="HAD-SF-IA-v1"/>
    <property type="match status" value="1"/>
</dbReference>
<dbReference type="KEGG" id="hsu:HLASF_1650"/>
<dbReference type="InterPro" id="IPR036412">
    <property type="entry name" value="HAD-like_sf"/>
</dbReference>
<dbReference type="SFLD" id="SFLDG01129">
    <property type="entry name" value="C1.5:_HAD__Beta-PGM__Phosphata"/>
    <property type="match status" value="1"/>
</dbReference>
<organism evidence="2 5">
    <name type="scientific">Halanaeroarchaeum sulfurireducens</name>
    <dbReference type="NCBI Taxonomy" id="1604004"/>
    <lineage>
        <taxon>Archaea</taxon>
        <taxon>Methanobacteriati</taxon>
        <taxon>Methanobacteriota</taxon>
        <taxon>Stenosarchaea group</taxon>
        <taxon>Halobacteria</taxon>
        <taxon>Halobacteriales</taxon>
        <taxon>Halobacteriaceae</taxon>
        <taxon>Halanaeroarchaeum</taxon>
    </lineage>
</organism>
<comment type="similarity">
    <text evidence="1">Belongs to the HAD-like hydrolase superfamily.</text>
</comment>
<dbReference type="SUPFAM" id="SSF56784">
    <property type="entry name" value="HAD-like"/>
    <property type="match status" value="1"/>
</dbReference>
<dbReference type="Proteomes" id="UP000060390">
    <property type="component" value="Chromosome"/>
</dbReference>
<dbReference type="Gene3D" id="1.10.150.240">
    <property type="entry name" value="Putative phosphatase, domain 2"/>
    <property type="match status" value="1"/>
</dbReference>
<dbReference type="OrthoDB" id="372285at2157"/>
<reference evidence="3 4" key="3">
    <citation type="journal article" date="2016" name="Stand. Genomic Sci.">
        <title>Complete genome sequence of 'Halanaeroarchaeum sulfurireducens' M27-SA2, a sulfur-reducing and acetate-oxidizing haloarchaeon from the deep-sea hypersaline anoxic lake Medee.</title>
        <authorList>
            <person name="Messina E."/>
            <person name="Sorokin D.Y."/>
            <person name="Kublanov I.V."/>
            <person name="Toshchakov S."/>
            <person name="Lopatina A."/>
            <person name="Arcadi E."/>
            <person name="Smedile F."/>
            <person name="La Spada G."/>
            <person name="La Cono V."/>
            <person name="Yakimov M.M."/>
        </authorList>
    </citation>
    <scope>NUCLEOTIDE SEQUENCE [LARGE SCALE GENOMIC DNA]</scope>
    <source>
        <strain evidence="3 4">M27-SA2</strain>
    </source>
</reference>
<dbReference type="EMBL" id="CP008874">
    <property type="protein sequence ID" value="AKH98126.1"/>
    <property type="molecule type" value="Genomic_DNA"/>
</dbReference>
<reference evidence="4" key="2">
    <citation type="submission" date="2015-05" db="EMBL/GenBank/DDBJ databases">
        <title>Complete genome sequence of Halanaeroarchaeum sulfurireducens type strain M27-SA2, a sulfate-reducer haloarchaeon from marine anoxic lake Medee.</title>
        <authorList>
            <person name="Messina E."/>
            <person name="Kublanov I.V."/>
            <person name="Toshchakov S."/>
            <person name="Arcadi E."/>
            <person name="La Spada G."/>
            <person name="La Cono V."/>
            <person name="Yakimov M.M."/>
        </authorList>
    </citation>
    <scope>NUCLEOTIDE SEQUENCE [LARGE SCALE GENOMIC DNA]</scope>
    <source>
        <strain evidence="4">M27-SA2</strain>
    </source>
</reference>
<protein>
    <submittedName>
        <fullName evidence="2">HAD-superfamily hydrolase</fullName>
    </submittedName>
</protein>
<dbReference type="AlphaFoldDB" id="A0A0F7PAD1"/>
<proteinExistence type="inferred from homology"/>
<dbReference type="Proteomes" id="UP000069906">
    <property type="component" value="Chromosome"/>
</dbReference>
<evidence type="ECO:0000313" key="5">
    <source>
        <dbReference type="Proteomes" id="UP000069906"/>
    </source>
</evidence>
<dbReference type="PANTHER" id="PTHR18901">
    <property type="entry name" value="2-DEOXYGLUCOSE-6-PHOSPHATE PHOSPHATASE 2"/>
    <property type="match status" value="1"/>
</dbReference>
<dbReference type="PRINTS" id="PR00413">
    <property type="entry name" value="HADHALOGNASE"/>
</dbReference>
<dbReference type="STRING" id="1604004.HLASA_1637"/>
<evidence type="ECO:0000256" key="1">
    <source>
        <dbReference type="ARBA" id="ARBA00007958"/>
    </source>
</evidence>
<gene>
    <name evidence="3" type="ORF">HLASA_1637</name>
    <name evidence="2" type="ORF">HLASF_1650</name>
</gene>
<dbReference type="GO" id="GO:0016787">
    <property type="term" value="F:hydrolase activity"/>
    <property type="evidence" value="ECO:0007669"/>
    <property type="project" value="UniProtKB-KW"/>
</dbReference>
<keyword evidence="2" id="KW-0378">Hydrolase</keyword>
<dbReference type="KEGG" id="hsf:HLASA_1637"/>
<dbReference type="SFLD" id="SFLDG01135">
    <property type="entry name" value="C1.5.6:_HAD__Beta-PGM__Phospha"/>
    <property type="match status" value="1"/>
</dbReference>
<evidence type="ECO:0000313" key="2">
    <source>
        <dbReference type="EMBL" id="AKH98126.1"/>
    </source>
</evidence>
<dbReference type="Gene3D" id="3.40.50.1000">
    <property type="entry name" value="HAD superfamily/HAD-like"/>
    <property type="match status" value="1"/>
</dbReference>
<dbReference type="InterPro" id="IPR006439">
    <property type="entry name" value="HAD-SF_hydro_IA"/>
</dbReference>
<dbReference type="EMBL" id="CP011564">
    <property type="protein sequence ID" value="ALG82520.1"/>
    <property type="molecule type" value="Genomic_DNA"/>
</dbReference>
<sequence length="219" mass="24146">MVAAVVFDMDGVIVDTEQYWVEEEAAILDEALPADHDVDPHDITGINVHEQYEMLSGEYEMQVDREEYFDLFDAKAESVYARADLLEGFHDLLDALDERDLPLGVCTSSYPRWIEIVFESNDLQDRFDAVLSAAEEPVPGKPEPDLYERVADELGVEPEEMLVVEDSANGVAAAAAAGAYTIAYAANAHDGIDHSPADEVIDSAERLRERVLALVDGAE</sequence>
<dbReference type="InterPro" id="IPR023198">
    <property type="entry name" value="PGP-like_dom2"/>
</dbReference>
<name>A0A0F7PAD1_9EURY</name>
<dbReference type="NCBIfam" id="TIGR01509">
    <property type="entry name" value="HAD-SF-IA-v3"/>
    <property type="match status" value="1"/>
</dbReference>
<accession>A0A0F7PAD1</accession>
<dbReference type="Pfam" id="PF00702">
    <property type="entry name" value="Hydrolase"/>
    <property type="match status" value="1"/>
</dbReference>